<keyword evidence="2" id="KW-1185">Reference proteome</keyword>
<dbReference type="Gene3D" id="3.40.50.2000">
    <property type="entry name" value="Glycogen Phosphorylase B"/>
    <property type="match status" value="1"/>
</dbReference>
<dbReference type="RefSeq" id="WP_145308417.1">
    <property type="nucleotide sequence ID" value="NZ_CP037452.1"/>
</dbReference>
<dbReference type="OrthoDB" id="9789073at2"/>
<dbReference type="Proteomes" id="UP000318313">
    <property type="component" value="Chromosome"/>
</dbReference>
<organism evidence="1 2">
    <name type="scientific">Gimesia fumaroli</name>
    <dbReference type="NCBI Taxonomy" id="2527976"/>
    <lineage>
        <taxon>Bacteria</taxon>
        <taxon>Pseudomonadati</taxon>
        <taxon>Planctomycetota</taxon>
        <taxon>Planctomycetia</taxon>
        <taxon>Planctomycetales</taxon>
        <taxon>Planctomycetaceae</taxon>
        <taxon>Gimesia</taxon>
    </lineage>
</organism>
<dbReference type="SUPFAM" id="SSF53756">
    <property type="entry name" value="UDP-Glycosyltransferase/glycogen phosphorylase"/>
    <property type="match status" value="1"/>
</dbReference>
<dbReference type="EMBL" id="CP037452">
    <property type="protein sequence ID" value="QDV50133.1"/>
    <property type="molecule type" value="Genomic_DNA"/>
</dbReference>
<evidence type="ECO:0000313" key="2">
    <source>
        <dbReference type="Proteomes" id="UP000318313"/>
    </source>
</evidence>
<protein>
    <recommendedName>
        <fullName evidence="3">Capsule polysaccharide biosynthesis protein</fullName>
    </recommendedName>
</protein>
<accession>A0A518IAI8</accession>
<dbReference type="KEGG" id="gfm:Enr17x_21710"/>
<sequence>MNSDKGSSVKQPATAPKQAQRVLGVCYGGGHVLMLIPVLEHLRSLGYEVHVLGLTAAGIPLTEAGFEPLGFLDFLKDDDTRAIEHGKRLAEKMHCDGKVVSLEESIAYLGLSYADLEDQLGVEEAGVEFERLGRQAFLPVSILRRVFDQVQPDVVITTSSPRAELAAVKVAAERKIPSVGMIDLFGGQVIGGRLLTDILSDYVCVPFEGTIPVLKEWNVTRDQMMITGNPNLEWVTKVPAVQDRSWRERHNLKETDILALYAMQPETRDYCDLVEDSLVQAVQQNPNLKVAVRAHPCQPDSDAQLVLDRLGDAGLPTFSDSLSELIYACELLVTGNSTVALEAVLLGRKAALFYINEDLLAHGLPLHLYYDWVTFSTEVAHGARAISQVTCETIQDQQQRRAKVCKDWHCDGKSHIRIAEVVVNAIESKKNRNVA</sequence>
<evidence type="ECO:0000313" key="1">
    <source>
        <dbReference type="EMBL" id="QDV50133.1"/>
    </source>
</evidence>
<reference evidence="1 2" key="1">
    <citation type="submission" date="2019-03" db="EMBL/GenBank/DDBJ databases">
        <title>Deep-cultivation of Planctomycetes and their phenomic and genomic characterization uncovers novel biology.</title>
        <authorList>
            <person name="Wiegand S."/>
            <person name="Jogler M."/>
            <person name="Boedeker C."/>
            <person name="Pinto D."/>
            <person name="Vollmers J."/>
            <person name="Rivas-Marin E."/>
            <person name="Kohn T."/>
            <person name="Peeters S.H."/>
            <person name="Heuer A."/>
            <person name="Rast P."/>
            <person name="Oberbeckmann S."/>
            <person name="Bunk B."/>
            <person name="Jeske O."/>
            <person name="Meyerdierks A."/>
            <person name="Storesund J.E."/>
            <person name="Kallscheuer N."/>
            <person name="Luecker S."/>
            <person name="Lage O.M."/>
            <person name="Pohl T."/>
            <person name="Merkel B.J."/>
            <person name="Hornburger P."/>
            <person name="Mueller R.-W."/>
            <person name="Bruemmer F."/>
            <person name="Labrenz M."/>
            <person name="Spormann A.M."/>
            <person name="Op den Camp H."/>
            <person name="Overmann J."/>
            <person name="Amann R."/>
            <person name="Jetten M.S.M."/>
            <person name="Mascher T."/>
            <person name="Medema M.H."/>
            <person name="Devos D.P."/>
            <person name="Kaster A.-K."/>
            <person name="Ovreas L."/>
            <person name="Rohde M."/>
            <person name="Galperin M.Y."/>
            <person name="Jogler C."/>
        </authorList>
    </citation>
    <scope>NUCLEOTIDE SEQUENCE [LARGE SCALE GENOMIC DNA]</scope>
    <source>
        <strain evidence="1 2">Enr17</strain>
    </source>
</reference>
<proteinExistence type="predicted"/>
<gene>
    <name evidence="1" type="ORF">Enr17x_21710</name>
</gene>
<dbReference type="AlphaFoldDB" id="A0A518IAI8"/>
<evidence type="ECO:0008006" key="3">
    <source>
        <dbReference type="Google" id="ProtNLM"/>
    </source>
</evidence>
<name>A0A518IAI8_9PLAN</name>